<reference evidence="2" key="1">
    <citation type="journal article" date="2020" name="Stud. Mycol.">
        <title>101 Dothideomycetes genomes: a test case for predicting lifestyles and emergence of pathogens.</title>
        <authorList>
            <person name="Haridas S."/>
            <person name="Albert R."/>
            <person name="Binder M."/>
            <person name="Bloem J."/>
            <person name="Labutti K."/>
            <person name="Salamov A."/>
            <person name="Andreopoulos B."/>
            <person name="Baker S."/>
            <person name="Barry K."/>
            <person name="Bills G."/>
            <person name="Bluhm B."/>
            <person name="Cannon C."/>
            <person name="Castanera R."/>
            <person name="Culley D."/>
            <person name="Daum C."/>
            <person name="Ezra D."/>
            <person name="Gonzalez J."/>
            <person name="Henrissat B."/>
            <person name="Kuo A."/>
            <person name="Liang C."/>
            <person name="Lipzen A."/>
            <person name="Lutzoni F."/>
            <person name="Magnuson J."/>
            <person name="Mondo S."/>
            <person name="Nolan M."/>
            <person name="Ohm R."/>
            <person name="Pangilinan J."/>
            <person name="Park H.-J."/>
            <person name="Ramirez L."/>
            <person name="Alfaro M."/>
            <person name="Sun H."/>
            <person name="Tritt A."/>
            <person name="Yoshinaga Y."/>
            <person name="Zwiers L.-H."/>
            <person name="Turgeon B."/>
            <person name="Goodwin S."/>
            <person name="Spatafora J."/>
            <person name="Crous P."/>
            <person name="Grigoriev I."/>
        </authorList>
    </citation>
    <scope>NUCLEOTIDE SEQUENCE</scope>
    <source>
        <strain evidence="2">CBS 379.55</strain>
    </source>
</reference>
<keyword evidence="3" id="KW-1185">Reference proteome</keyword>
<dbReference type="EMBL" id="ML986529">
    <property type="protein sequence ID" value="KAF2271998.1"/>
    <property type="molecule type" value="Genomic_DNA"/>
</dbReference>
<accession>A0A6A6J7L8</accession>
<keyword evidence="1" id="KW-1133">Transmembrane helix</keyword>
<feature type="transmembrane region" description="Helical" evidence="1">
    <location>
        <begin position="26"/>
        <end position="46"/>
    </location>
</feature>
<sequence length="82" mass="9361">MEKKLSRDAFSGLGDYWKEGSAWRGYLMSMSLSLPTILLLCITELVRANISFSASKNNESRWKCPQMLQARQLQTGRNTLEC</sequence>
<keyword evidence="1" id="KW-0472">Membrane</keyword>
<organism evidence="2 3">
    <name type="scientific">Westerdykella ornata</name>
    <dbReference type="NCBI Taxonomy" id="318751"/>
    <lineage>
        <taxon>Eukaryota</taxon>
        <taxon>Fungi</taxon>
        <taxon>Dikarya</taxon>
        <taxon>Ascomycota</taxon>
        <taxon>Pezizomycotina</taxon>
        <taxon>Dothideomycetes</taxon>
        <taxon>Pleosporomycetidae</taxon>
        <taxon>Pleosporales</taxon>
        <taxon>Sporormiaceae</taxon>
        <taxon>Westerdykella</taxon>
    </lineage>
</organism>
<protein>
    <submittedName>
        <fullName evidence="2">Uncharacterized protein</fullName>
    </submittedName>
</protein>
<gene>
    <name evidence="2" type="ORF">EI97DRAFT_239385</name>
</gene>
<dbReference type="AlphaFoldDB" id="A0A6A6J7L8"/>
<keyword evidence="1" id="KW-0812">Transmembrane</keyword>
<dbReference type="Proteomes" id="UP000800097">
    <property type="component" value="Unassembled WGS sequence"/>
</dbReference>
<dbReference type="GeneID" id="54547211"/>
<proteinExistence type="predicted"/>
<dbReference type="RefSeq" id="XP_033649537.1">
    <property type="nucleotide sequence ID" value="XM_033794036.1"/>
</dbReference>
<evidence type="ECO:0000313" key="2">
    <source>
        <dbReference type="EMBL" id="KAF2271998.1"/>
    </source>
</evidence>
<name>A0A6A6J7L8_WESOR</name>
<evidence type="ECO:0000256" key="1">
    <source>
        <dbReference type="SAM" id="Phobius"/>
    </source>
</evidence>
<evidence type="ECO:0000313" key="3">
    <source>
        <dbReference type="Proteomes" id="UP000800097"/>
    </source>
</evidence>